<proteinExistence type="predicted"/>
<keyword evidence="2" id="KW-0812">Transmembrane</keyword>
<feature type="region of interest" description="Disordered" evidence="1">
    <location>
        <begin position="90"/>
        <end position="144"/>
    </location>
</feature>
<reference evidence="3" key="1">
    <citation type="journal article" date="2020" name="Nature">
        <title>Giant virus diversity and host interactions through global metagenomics.</title>
        <authorList>
            <person name="Schulz F."/>
            <person name="Roux S."/>
            <person name="Paez-Espino D."/>
            <person name="Jungbluth S."/>
            <person name="Walsh D.A."/>
            <person name="Denef V.J."/>
            <person name="McMahon K.D."/>
            <person name="Konstantinidis K.T."/>
            <person name="Eloe-Fadrosh E.A."/>
            <person name="Kyrpides N.C."/>
            <person name="Woyke T."/>
        </authorList>
    </citation>
    <scope>NUCLEOTIDE SEQUENCE</scope>
    <source>
        <strain evidence="3">GVMAG-S-1016713-123</strain>
    </source>
</reference>
<evidence type="ECO:0000313" key="3">
    <source>
        <dbReference type="EMBL" id="QHU34218.1"/>
    </source>
</evidence>
<name>A0A6C0LW35_9ZZZZ</name>
<feature type="transmembrane region" description="Helical" evidence="2">
    <location>
        <begin position="58"/>
        <end position="79"/>
    </location>
</feature>
<dbReference type="AlphaFoldDB" id="A0A6C0LW35"/>
<keyword evidence="2" id="KW-0472">Membrane</keyword>
<sequence length="238" mass="26003">MKLSSGKIKDFSNKALGNKYVLYIVLFLAITNILGYMVMGDIRVLAFFALVGFVVSKFSKNMIIILGASMIATNFFLVGRKVSTTIEGMSGRRSVEGMSGRRSVEGMSGRRSVEGMSGRRSVEGMTGNRGSKKGKKGKKQGLSNMNNEVVAKNAKPVSSKERVDYATTVEQAYDNLENIVGKGGISKLTDDTSRLMDKQNKMFENLKGMGPLIGQYKEMMGSMNMDNINKLTSTLIGK</sequence>
<organism evidence="3">
    <name type="scientific">viral metagenome</name>
    <dbReference type="NCBI Taxonomy" id="1070528"/>
    <lineage>
        <taxon>unclassified sequences</taxon>
        <taxon>metagenomes</taxon>
        <taxon>organismal metagenomes</taxon>
    </lineage>
</organism>
<accession>A0A6C0LW35</accession>
<evidence type="ECO:0000256" key="2">
    <source>
        <dbReference type="SAM" id="Phobius"/>
    </source>
</evidence>
<dbReference type="EMBL" id="MN740568">
    <property type="protein sequence ID" value="QHU34218.1"/>
    <property type="molecule type" value="Genomic_DNA"/>
</dbReference>
<feature type="transmembrane region" description="Helical" evidence="2">
    <location>
        <begin position="20"/>
        <end position="38"/>
    </location>
</feature>
<protein>
    <submittedName>
        <fullName evidence="3">Uncharacterized protein</fullName>
    </submittedName>
</protein>
<evidence type="ECO:0000256" key="1">
    <source>
        <dbReference type="SAM" id="MobiDB-lite"/>
    </source>
</evidence>
<keyword evidence="2" id="KW-1133">Transmembrane helix</keyword>
<feature type="compositionally biased region" description="Basic residues" evidence="1">
    <location>
        <begin position="130"/>
        <end position="139"/>
    </location>
</feature>